<reference evidence="1 2" key="1">
    <citation type="journal article" date="2018" name="Nat. Genet.">
        <title>The Rosa genome provides new insights in the design of modern roses.</title>
        <authorList>
            <person name="Bendahmane M."/>
        </authorList>
    </citation>
    <scope>NUCLEOTIDE SEQUENCE [LARGE SCALE GENOMIC DNA]</scope>
    <source>
        <strain evidence="2">cv. Old Blush</strain>
    </source>
</reference>
<organism evidence="1 2">
    <name type="scientific">Rosa chinensis</name>
    <name type="common">China rose</name>
    <dbReference type="NCBI Taxonomy" id="74649"/>
    <lineage>
        <taxon>Eukaryota</taxon>
        <taxon>Viridiplantae</taxon>
        <taxon>Streptophyta</taxon>
        <taxon>Embryophyta</taxon>
        <taxon>Tracheophyta</taxon>
        <taxon>Spermatophyta</taxon>
        <taxon>Magnoliopsida</taxon>
        <taxon>eudicotyledons</taxon>
        <taxon>Gunneridae</taxon>
        <taxon>Pentapetalae</taxon>
        <taxon>rosids</taxon>
        <taxon>fabids</taxon>
        <taxon>Rosales</taxon>
        <taxon>Rosaceae</taxon>
        <taxon>Rosoideae</taxon>
        <taxon>Rosoideae incertae sedis</taxon>
        <taxon>Rosa</taxon>
    </lineage>
</organism>
<accession>A0A2P6RHM7</accession>
<proteinExistence type="predicted"/>
<evidence type="ECO:0000313" key="2">
    <source>
        <dbReference type="Proteomes" id="UP000238479"/>
    </source>
</evidence>
<sequence>MKEGEMYIKESTKKEKVDLKSLSSIFNYRSSFGDTTTITTFFASLRSQQQAYLVTSGSNPTRCCHHGLTCHFLFDLCRTSFH</sequence>
<evidence type="ECO:0000313" key="1">
    <source>
        <dbReference type="EMBL" id="PRQ45929.1"/>
    </source>
</evidence>
<name>A0A2P6RHM7_ROSCH</name>
<dbReference type="AlphaFoldDB" id="A0A2P6RHM7"/>
<dbReference type="Proteomes" id="UP000238479">
    <property type="component" value="Chromosome 3"/>
</dbReference>
<gene>
    <name evidence="1" type="ORF">RchiOBHm_Chr3g0497051</name>
</gene>
<comment type="caution">
    <text evidence="1">The sequence shown here is derived from an EMBL/GenBank/DDBJ whole genome shotgun (WGS) entry which is preliminary data.</text>
</comment>
<protein>
    <submittedName>
        <fullName evidence="1">Uncharacterized protein</fullName>
    </submittedName>
</protein>
<dbReference type="EMBL" id="PDCK01000041">
    <property type="protein sequence ID" value="PRQ45929.1"/>
    <property type="molecule type" value="Genomic_DNA"/>
</dbReference>
<keyword evidence="2" id="KW-1185">Reference proteome</keyword>
<dbReference type="Gramene" id="PRQ45929">
    <property type="protein sequence ID" value="PRQ45929"/>
    <property type="gene ID" value="RchiOBHm_Chr3g0497051"/>
</dbReference>